<dbReference type="Proteomes" id="UP000215335">
    <property type="component" value="Unassembled WGS sequence"/>
</dbReference>
<proteinExistence type="predicted"/>
<dbReference type="EMBL" id="NNAY01004885">
    <property type="protein sequence ID" value="OXU17296.1"/>
    <property type="molecule type" value="Genomic_DNA"/>
</dbReference>
<dbReference type="STRING" id="543379.A0A232EG21"/>
<reference evidence="1 2" key="1">
    <citation type="journal article" date="2017" name="Curr. Biol.">
        <title>The Evolution of Venom by Co-option of Single-Copy Genes.</title>
        <authorList>
            <person name="Martinson E.O."/>
            <person name="Mrinalini"/>
            <person name="Kelkar Y.D."/>
            <person name="Chang C.H."/>
            <person name="Werren J.H."/>
        </authorList>
    </citation>
    <scope>NUCLEOTIDE SEQUENCE [LARGE SCALE GENOMIC DNA]</scope>
    <source>
        <strain evidence="1 2">Alberta</strain>
        <tissue evidence="1">Whole body</tissue>
    </source>
</reference>
<protein>
    <recommendedName>
        <fullName evidence="3">Exonuclease domain-containing protein</fullName>
    </recommendedName>
</protein>
<accession>A0A232EG21</accession>
<comment type="caution">
    <text evidence="1">The sequence shown here is derived from an EMBL/GenBank/DDBJ whole genome shotgun (WGS) entry which is preliminary data.</text>
</comment>
<dbReference type="GO" id="GO:0003676">
    <property type="term" value="F:nucleic acid binding"/>
    <property type="evidence" value="ECO:0007669"/>
    <property type="project" value="InterPro"/>
</dbReference>
<name>A0A232EG21_9HYME</name>
<organism evidence="1 2">
    <name type="scientific">Trichomalopsis sarcophagae</name>
    <dbReference type="NCBI Taxonomy" id="543379"/>
    <lineage>
        <taxon>Eukaryota</taxon>
        <taxon>Metazoa</taxon>
        <taxon>Ecdysozoa</taxon>
        <taxon>Arthropoda</taxon>
        <taxon>Hexapoda</taxon>
        <taxon>Insecta</taxon>
        <taxon>Pterygota</taxon>
        <taxon>Neoptera</taxon>
        <taxon>Endopterygota</taxon>
        <taxon>Hymenoptera</taxon>
        <taxon>Apocrita</taxon>
        <taxon>Proctotrupomorpha</taxon>
        <taxon>Chalcidoidea</taxon>
        <taxon>Pteromalidae</taxon>
        <taxon>Pteromalinae</taxon>
        <taxon>Trichomalopsis</taxon>
    </lineage>
</organism>
<evidence type="ECO:0000313" key="1">
    <source>
        <dbReference type="EMBL" id="OXU17296.1"/>
    </source>
</evidence>
<gene>
    <name evidence="1" type="ORF">TSAR_011772</name>
</gene>
<dbReference type="OrthoDB" id="7692185at2759"/>
<dbReference type="AlphaFoldDB" id="A0A232EG21"/>
<keyword evidence="2" id="KW-1185">Reference proteome</keyword>
<dbReference type="Gene3D" id="3.30.420.10">
    <property type="entry name" value="Ribonuclease H-like superfamily/Ribonuclease H"/>
    <property type="match status" value="1"/>
</dbReference>
<evidence type="ECO:0008006" key="3">
    <source>
        <dbReference type="Google" id="ProtNLM"/>
    </source>
</evidence>
<sequence length="236" mass="26978">MKKPKNHDCRRNHSGSLKSMEADMAVELILRNDDLVKENTSITLRKRSILRDEFKVKVALENIIPHAFGEHLNYGSFCTLEDDGTHKYKYFKDEKCLTGLSLRGRLENIIQPFIKSVPQIAQCASKSHCFRVAISVFQKNLGYTFIVNLNQELSLSPKSLTTNFRKKKRSSKNCMIENREGFSYQFGCGYLNTSDLINETLLIDNFDMNDCEMVVFDIETTGLAKTDEIIQIAAIC</sequence>
<dbReference type="InterPro" id="IPR036397">
    <property type="entry name" value="RNaseH_sf"/>
</dbReference>
<dbReference type="InterPro" id="IPR012337">
    <property type="entry name" value="RNaseH-like_sf"/>
</dbReference>
<evidence type="ECO:0000313" key="2">
    <source>
        <dbReference type="Proteomes" id="UP000215335"/>
    </source>
</evidence>
<dbReference type="SUPFAM" id="SSF53098">
    <property type="entry name" value="Ribonuclease H-like"/>
    <property type="match status" value="1"/>
</dbReference>